<dbReference type="PROSITE" id="PS50297">
    <property type="entry name" value="ANK_REP_REGION"/>
    <property type="match status" value="2"/>
</dbReference>
<organism evidence="3">
    <name type="scientific">Tupanvirus deep ocean</name>
    <dbReference type="NCBI Taxonomy" id="2126984"/>
    <lineage>
        <taxon>Viruses</taxon>
        <taxon>Varidnaviria</taxon>
        <taxon>Bamfordvirae</taxon>
        <taxon>Nucleocytoviricota</taxon>
        <taxon>Megaviricetes</taxon>
        <taxon>Imitervirales</taxon>
        <taxon>Mimiviridae</taxon>
        <taxon>Megamimivirinae</taxon>
        <taxon>Tupanvirus</taxon>
        <taxon>Tupanvirus altamarinense</taxon>
    </lineage>
</organism>
<dbReference type="InterPro" id="IPR002110">
    <property type="entry name" value="Ankyrin_rpt"/>
</dbReference>
<dbReference type="PANTHER" id="PTHR24198:SF165">
    <property type="entry name" value="ANKYRIN REPEAT-CONTAINING PROTEIN-RELATED"/>
    <property type="match status" value="1"/>
</dbReference>
<keyword evidence="2" id="KW-0040">ANK repeat</keyword>
<sequence length="756" mass="89083">MENTPNKDDFHTKTRHINTLFQFVKTNKEEQFLEYISSLSHDEVDVNVRDENGNYLIFFAIMMNNRRILKKLIEYGSRLDIIDSEGYGILYYPIKFNYLEIIDILLEYDKKIVGISLVNLKDLRGAVPIFYAIKYKNRYALQELLSNGADPNYKNNESMNALHLAVLKKDVTMVRMLSKYIKNIDARTNGGSTALHYACNFQLTEIVKILLERGASQDIIELEYDFYPIFYAVVQNNVEITKMLIDYGANPNHQDYMGNTIIHYAIMNSHYEILDYIIEKYVVRGKNINVYIEDINSKRDITGDHIDPNIVNIEGLTITHLLLYYYKEDYDKYLTKIIPHSNLNYQDNTGNTILHVIAENNLWEKFQNLLDMKKLNIFIRNNSGKTVMDMVHIQERENFLDTIIKSYYNYLKKYHDGWLLEWQNKCSTKDLNEINETECYKLIREAILKEKISVPVKKGKKNITIIEDDIVHFSTFTGSVLDMIVGFKYLTKKYPDAITLFHSNQENTPELEKYNQSLGIQENPNQHLIHFEIRWIYQRIFLPPGFESIVANIINSKKYKYIIIPIGIILSNGNHSNCLFYDIETKTMERFEPHGSDYPSQFNYNPDLLDEILYKKLSNILSSIHKENIIIKYYKPKNYLPKIGFQTFENAEININKNIGDPNGFCTLWSIWYLDYRLKYVDKKPQHIVKNLIKQIKINNYSFRTIIRNYSKKITDLRDAYLAKIHRNINDYLNNKLSPNELKKLLIEILTDNATF</sequence>
<protein>
    <submittedName>
        <fullName evidence="3">Ankyrin repeat-containing protein</fullName>
    </submittedName>
</protein>
<name>A0A6N1NPQ1_9VIRU</name>
<dbReference type="Gene3D" id="1.25.40.20">
    <property type="entry name" value="Ankyrin repeat-containing domain"/>
    <property type="match status" value="3"/>
</dbReference>
<dbReference type="InterPro" id="IPR036770">
    <property type="entry name" value="Ankyrin_rpt-contain_sf"/>
</dbReference>
<reference evidence="3" key="2">
    <citation type="journal article" date="2018" name="Nat. Commun.">
        <title>Tailed giant Tupanvirus possesses the most complete translational apparatus of the known virosphere.</title>
        <authorList>
            <person name="Abrahao J."/>
            <person name="Silva L."/>
            <person name="Silva L.S."/>
            <person name="Khalil J.Y.B."/>
            <person name="Rodrigues R."/>
            <person name="Arantes T."/>
            <person name="Assis F."/>
            <person name="Boratto P."/>
            <person name="Andrade M."/>
            <person name="Kroon E.G."/>
            <person name="Ribeiro B."/>
            <person name="Bergier I."/>
            <person name="Seligmann H."/>
            <person name="Ghigo E."/>
            <person name="Colson P."/>
            <person name="Levasseur A."/>
            <person name="Kroemer G."/>
            <person name="Raoult D."/>
            <person name="La Scola B."/>
        </authorList>
    </citation>
    <scope>NUCLEOTIDE SEQUENCE [LARGE SCALE GENOMIC DNA]</scope>
    <source>
        <strain evidence="3">Deep ocean</strain>
    </source>
</reference>
<dbReference type="GeneID" id="80517246"/>
<dbReference type="KEGG" id="vg:80517246"/>
<dbReference type="EMBL" id="MF405918">
    <property type="protein sequence ID" value="QKU33943.1"/>
    <property type="molecule type" value="Genomic_DNA"/>
</dbReference>
<dbReference type="PROSITE" id="PS50088">
    <property type="entry name" value="ANK_REPEAT"/>
    <property type="match status" value="4"/>
</dbReference>
<reference evidence="3" key="1">
    <citation type="submission" date="2017-06" db="EMBL/GenBank/DDBJ databases">
        <authorList>
            <person name="Assis F.L."/>
            <person name="Abrahao J.S."/>
            <person name="Silva L."/>
            <person name="Khalil J.B."/>
            <person name="Rodrigues R."/>
            <person name="Silva L.S."/>
            <person name="Boratto P."/>
            <person name="Andrade M."/>
            <person name="Kroon E.G."/>
            <person name="Ribeiro B."/>
            <person name="Bergier I."/>
            <person name="Seligmann H."/>
            <person name="Ghigo E."/>
            <person name="Colson P."/>
            <person name="Levasseur A."/>
            <person name="Raoult D."/>
            <person name="Scola B.L."/>
        </authorList>
    </citation>
    <scope>NUCLEOTIDE SEQUENCE</scope>
    <source>
        <strain evidence="3">Deep ocean</strain>
    </source>
</reference>
<dbReference type="SMART" id="SM00248">
    <property type="entry name" value="ANK"/>
    <property type="match status" value="8"/>
</dbReference>
<evidence type="ECO:0000256" key="2">
    <source>
        <dbReference type="ARBA" id="ARBA00023043"/>
    </source>
</evidence>
<dbReference type="RefSeq" id="YP_010780555.1">
    <property type="nucleotide sequence ID" value="NC_075038.1"/>
</dbReference>
<proteinExistence type="predicted"/>
<dbReference type="Pfam" id="PF13637">
    <property type="entry name" value="Ank_4"/>
    <property type="match status" value="1"/>
</dbReference>
<evidence type="ECO:0000313" key="3">
    <source>
        <dbReference type="EMBL" id="QKU33943.1"/>
    </source>
</evidence>
<keyword evidence="1" id="KW-0677">Repeat</keyword>
<accession>A0A6N1NPQ1</accession>
<dbReference type="PANTHER" id="PTHR24198">
    <property type="entry name" value="ANKYRIN REPEAT AND PROTEIN KINASE DOMAIN-CONTAINING PROTEIN"/>
    <property type="match status" value="1"/>
</dbReference>
<dbReference type="SUPFAM" id="SSF48403">
    <property type="entry name" value="Ankyrin repeat"/>
    <property type="match status" value="2"/>
</dbReference>
<evidence type="ECO:0000256" key="1">
    <source>
        <dbReference type="ARBA" id="ARBA00022737"/>
    </source>
</evidence>
<dbReference type="Pfam" id="PF12796">
    <property type="entry name" value="Ank_2"/>
    <property type="match status" value="2"/>
</dbReference>